<reference evidence="2 3" key="1">
    <citation type="journal article" date="2014" name="Genome Announc.">
        <title>Draft genome sequences of eight enterohepatic helicobacter species isolated from both laboratory and wild rodents.</title>
        <authorList>
            <person name="Sheh A."/>
            <person name="Shen Z."/>
            <person name="Fox J.G."/>
        </authorList>
    </citation>
    <scope>NUCLEOTIDE SEQUENCE [LARGE SCALE GENOMIC DNA]</scope>
    <source>
        <strain evidence="2 3">MIT 01-6451</strain>
    </source>
</reference>
<feature type="transmembrane region" description="Helical" evidence="1">
    <location>
        <begin position="45"/>
        <end position="68"/>
    </location>
</feature>
<protein>
    <recommendedName>
        <fullName evidence="4">LapA family protein</fullName>
    </recommendedName>
</protein>
<evidence type="ECO:0008006" key="4">
    <source>
        <dbReference type="Google" id="ProtNLM"/>
    </source>
</evidence>
<evidence type="ECO:0000256" key="1">
    <source>
        <dbReference type="SAM" id="Phobius"/>
    </source>
</evidence>
<gene>
    <name evidence="2" type="ORF">LS65_002005</name>
</gene>
<proteinExistence type="predicted"/>
<keyword evidence="1" id="KW-0812">Transmembrane</keyword>
<dbReference type="RefSeq" id="WP_034362899.1">
    <property type="nucleotide sequence ID" value="NZ_CAJUDB010000001.1"/>
</dbReference>
<dbReference type="EMBL" id="JRMQ02000002">
    <property type="protein sequence ID" value="TLE02724.1"/>
    <property type="molecule type" value="Genomic_DNA"/>
</dbReference>
<keyword evidence="3" id="KW-1185">Reference proteome</keyword>
<dbReference type="STRING" id="425400.LS65_07995"/>
<name>A0A4U8TQK0_9HELI</name>
<keyword evidence="1" id="KW-0472">Membrane</keyword>
<accession>A0A4U8TQK0</accession>
<dbReference type="Proteomes" id="UP000029707">
    <property type="component" value="Unassembled WGS sequence"/>
</dbReference>
<dbReference type="OrthoDB" id="5338103at2"/>
<comment type="caution">
    <text evidence="2">The sequence shown here is derived from an EMBL/GenBank/DDBJ whole genome shotgun (WGS) entry which is preliminary data.</text>
</comment>
<sequence length="344" mass="40695">MKLKYYVTFSAIFMLIIGVYAYELESSSYTYHIPFSQMNITLPVAIWIILILALFFVVTLIFFASAWAKDILENYQRKHDYDKLLTQINEQALNQDIKNRIFKRKAFGDLSKILQRFYLKPRLDSAESFNHKIDTLFENYKDVMSGKVVDLKNYHLSNDNKFNVQNLKNMIQKDYKNGFKILEKNYPNELKHYAVLEILKNAQLKELEKLSSLFTDEILDKSIAQEIFKLYLKNPKHIANSNIYEALKKVGTSPMEYVQYAINSKGNLTPDEWLCFFEECADFDEKAEMAFFYVLFELEMIDKAKERHRSHSKGEYKFIDAYLDLRSLNKNYPFDIFILQPQNA</sequence>
<organism evidence="2 3">
    <name type="scientific">Helicobacter japonicus</name>
    <dbReference type="NCBI Taxonomy" id="425400"/>
    <lineage>
        <taxon>Bacteria</taxon>
        <taxon>Pseudomonadati</taxon>
        <taxon>Campylobacterota</taxon>
        <taxon>Epsilonproteobacteria</taxon>
        <taxon>Campylobacterales</taxon>
        <taxon>Helicobacteraceae</taxon>
        <taxon>Helicobacter</taxon>
    </lineage>
</organism>
<evidence type="ECO:0000313" key="3">
    <source>
        <dbReference type="Proteomes" id="UP000029707"/>
    </source>
</evidence>
<dbReference type="AlphaFoldDB" id="A0A4U8TQK0"/>
<keyword evidence="1" id="KW-1133">Transmembrane helix</keyword>
<evidence type="ECO:0000313" key="2">
    <source>
        <dbReference type="EMBL" id="TLE02724.1"/>
    </source>
</evidence>